<dbReference type="EMBL" id="JABBGH010000001">
    <property type="protein sequence ID" value="NML63857.1"/>
    <property type="molecule type" value="Genomic_DNA"/>
</dbReference>
<dbReference type="PROSITE" id="PS51257">
    <property type="entry name" value="PROKAR_LIPOPROTEIN"/>
    <property type="match status" value="1"/>
</dbReference>
<feature type="compositionally biased region" description="Low complexity" evidence="1">
    <location>
        <begin position="44"/>
        <end position="54"/>
    </location>
</feature>
<protein>
    <submittedName>
        <fullName evidence="3">Uncharacterized protein</fullName>
    </submittedName>
</protein>
<name>A0A7Y0AAZ2_9BACT</name>
<accession>A0A7Y0AAZ2</accession>
<keyword evidence="4" id="KW-1185">Reference proteome</keyword>
<dbReference type="RefSeq" id="WP_169529190.1">
    <property type="nucleotide sequence ID" value="NZ_JABBGH010000001.1"/>
</dbReference>
<dbReference type="Proteomes" id="UP000559626">
    <property type="component" value="Unassembled WGS sequence"/>
</dbReference>
<evidence type="ECO:0000256" key="1">
    <source>
        <dbReference type="SAM" id="MobiDB-lite"/>
    </source>
</evidence>
<evidence type="ECO:0000256" key="2">
    <source>
        <dbReference type="SAM" id="SignalP"/>
    </source>
</evidence>
<evidence type="ECO:0000313" key="3">
    <source>
        <dbReference type="EMBL" id="NML63857.1"/>
    </source>
</evidence>
<feature type="region of interest" description="Disordered" evidence="1">
    <location>
        <begin position="33"/>
        <end position="54"/>
    </location>
</feature>
<dbReference type="AlphaFoldDB" id="A0A7Y0AAZ2"/>
<reference evidence="3 4" key="1">
    <citation type="submission" date="2020-04" db="EMBL/GenBank/DDBJ databases">
        <title>Hymenobacter polaris sp. nov., isolated from Arctic soil.</title>
        <authorList>
            <person name="Dahal R.H."/>
        </authorList>
    </citation>
    <scope>NUCLEOTIDE SEQUENCE [LARGE SCALE GENOMIC DNA]</scope>
    <source>
        <strain evidence="3 4">RP-2-7</strain>
    </source>
</reference>
<feature type="chain" id="PRO_5031116671" evidence="2">
    <location>
        <begin position="30"/>
        <end position="83"/>
    </location>
</feature>
<feature type="signal peptide" evidence="2">
    <location>
        <begin position="1"/>
        <end position="29"/>
    </location>
</feature>
<proteinExistence type="predicted"/>
<keyword evidence="2" id="KW-0732">Signal</keyword>
<sequence>MKKPHSLAAALFSAAGALLLAACNGPAPAQVADASTQTAPTKAPIPDSAAPAAAPSRATGAAVPFVGQPGVGAALRAAAAKNH</sequence>
<gene>
    <name evidence="3" type="ORF">HHL22_01435</name>
</gene>
<comment type="caution">
    <text evidence="3">The sequence shown here is derived from an EMBL/GenBank/DDBJ whole genome shotgun (WGS) entry which is preliminary data.</text>
</comment>
<evidence type="ECO:0000313" key="4">
    <source>
        <dbReference type="Proteomes" id="UP000559626"/>
    </source>
</evidence>
<organism evidence="3 4">
    <name type="scientific">Hymenobacter polaris</name>
    <dbReference type="NCBI Taxonomy" id="2682546"/>
    <lineage>
        <taxon>Bacteria</taxon>
        <taxon>Pseudomonadati</taxon>
        <taxon>Bacteroidota</taxon>
        <taxon>Cytophagia</taxon>
        <taxon>Cytophagales</taxon>
        <taxon>Hymenobacteraceae</taxon>
        <taxon>Hymenobacter</taxon>
    </lineage>
</organism>